<dbReference type="Pfam" id="PF08818">
    <property type="entry name" value="DUF1801"/>
    <property type="match status" value="1"/>
</dbReference>
<sequence length="117" mass="13050">MDEYIEALEGPAQSRIVELRALCQESAPDAAEAIKWGSPAYVHPSGTILFVLNAFKHHANIVFTPSTRETFATELAAFTTGKGSVALPYAEPLPADLLRRMIQYRVREHVDHGVMWR</sequence>
<keyword evidence="3" id="KW-1185">Reference proteome</keyword>
<evidence type="ECO:0000259" key="1">
    <source>
        <dbReference type="Pfam" id="PF08818"/>
    </source>
</evidence>
<evidence type="ECO:0000313" key="2">
    <source>
        <dbReference type="EMBL" id="GGA03551.1"/>
    </source>
</evidence>
<dbReference type="InterPro" id="IPR014922">
    <property type="entry name" value="YdhG-like"/>
</dbReference>
<gene>
    <name evidence="2" type="ORF">GCM10011333_02860</name>
</gene>
<dbReference type="Gene3D" id="3.90.1150.200">
    <property type="match status" value="1"/>
</dbReference>
<proteinExistence type="predicted"/>
<name>A0A8J2TVD6_9MICO</name>
<reference evidence="2" key="2">
    <citation type="submission" date="2020-09" db="EMBL/GenBank/DDBJ databases">
        <authorList>
            <person name="Sun Q."/>
            <person name="Zhou Y."/>
        </authorList>
    </citation>
    <scope>NUCLEOTIDE SEQUENCE</scope>
    <source>
        <strain evidence="2">CGMCC 1.12785</strain>
    </source>
</reference>
<comment type="caution">
    <text evidence="2">The sequence shown here is derived from an EMBL/GenBank/DDBJ whole genome shotgun (WGS) entry which is preliminary data.</text>
</comment>
<organism evidence="2 3">
    <name type="scientific">Sediminivirga luteola</name>
    <dbReference type="NCBI Taxonomy" id="1774748"/>
    <lineage>
        <taxon>Bacteria</taxon>
        <taxon>Bacillati</taxon>
        <taxon>Actinomycetota</taxon>
        <taxon>Actinomycetes</taxon>
        <taxon>Micrococcales</taxon>
        <taxon>Brevibacteriaceae</taxon>
        <taxon>Sediminivirga</taxon>
    </lineage>
</organism>
<dbReference type="SUPFAM" id="SSF159888">
    <property type="entry name" value="YdhG-like"/>
    <property type="match status" value="1"/>
</dbReference>
<protein>
    <recommendedName>
        <fullName evidence="1">YdhG-like domain-containing protein</fullName>
    </recommendedName>
</protein>
<evidence type="ECO:0000313" key="3">
    <source>
        <dbReference type="Proteomes" id="UP000616114"/>
    </source>
</evidence>
<dbReference type="Proteomes" id="UP000616114">
    <property type="component" value="Unassembled WGS sequence"/>
</dbReference>
<feature type="domain" description="YdhG-like" evidence="1">
    <location>
        <begin position="13"/>
        <end position="106"/>
    </location>
</feature>
<reference evidence="2" key="1">
    <citation type="journal article" date="2014" name="Int. J. Syst. Evol. Microbiol.">
        <title>Complete genome sequence of Corynebacterium casei LMG S-19264T (=DSM 44701T), isolated from a smear-ripened cheese.</title>
        <authorList>
            <consortium name="US DOE Joint Genome Institute (JGI-PGF)"/>
            <person name="Walter F."/>
            <person name="Albersmeier A."/>
            <person name="Kalinowski J."/>
            <person name="Ruckert C."/>
        </authorList>
    </citation>
    <scope>NUCLEOTIDE SEQUENCE</scope>
    <source>
        <strain evidence="2">CGMCC 1.12785</strain>
    </source>
</reference>
<dbReference type="AlphaFoldDB" id="A0A8J2TVD6"/>
<dbReference type="EMBL" id="BMFY01000001">
    <property type="protein sequence ID" value="GGA03551.1"/>
    <property type="molecule type" value="Genomic_DNA"/>
</dbReference>
<accession>A0A8J2TVD6</accession>